<dbReference type="InterPro" id="IPR050960">
    <property type="entry name" value="AB_hydrolase_4_sf"/>
</dbReference>
<dbReference type="Pfam" id="PF00561">
    <property type="entry name" value="Abhydrolase_1"/>
    <property type="match status" value="1"/>
</dbReference>
<keyword evidence="7" id="KW-1185">Reference proteome</keyword>
<dbReference type="InterPro" id="IPR012020">
    <property type="entry name" value="ABHD4"/>
</dbReference>
<evidence type="ECO:0000313" key="7">
    <source>
        <dbReference type="Proteomes" id="UP000317835"/>
    </source>
</evidence>
<name>A0A518GWY4_9BACT</name>
<keyword evidence="2" id="KW-0719">Serine esterase</keyword>
<dbReference type="OrthoDB" id="332676at2"/>
<sequence>MTEADAPALDLADDFPAFEPHPLFRSGHAQTLVGFLARGKPVLLPIGRSELELEDGDRLVLLESAPADCPSDRPIVVLVHGLAGHAESDYQVRFTDRLLRAGLRVVRVNLRSAGSGLGLSKGIYHGGRSDDIRAVAERLARRYPEAPIGLVGLSLGGNIVLKLAGEASDRPVPNLDCVLAANPPIDLALCCERMKRFPLSLYDRYFVRQLVADIKRLHDVVPDLGPVDLARVRSMVDFDQCYTAPRNGFDGAQDYYRRASARPIIPAIRVPGLVVHALDDPFIPADPFFSVDFPSQIRLEVAPRGGHLGFISRQRWGIDRRWLDARFAHWLACRWGRPSAPTTTPDATAPAVGG</sequence>
<dbReference type="Proteomes" id="UP000317835">
    <property type="component" value="Chromosome"/>
</dbReference>
<dbReference type="AlphaFoldDB" id="A0A518GWY4"/>
<feature type="active site" description="Charge relay system" evidence="4">
    <location>
        <position position="154"/>
    </location>
</feature>
<dbReference type="Gene3D" id="3.40.50.1820">
    <property type="entry name" value="alpha/beta hydrolase"/>
    <property type="match status" value="1"/>
</dbReference>
<evidence type="ECO:0000313" key="6">
    <source>
        <dbReference type="EMBL" id="QDV33106.1"/>
    </source>
</evidence>
<dbReference type="GO" id="GO:0034338">
    <property type="term" value="F:short-chain carboxylesterase activity"/>
    <property type="evidence" value="ECO:0007669"/>
    <property type="project" value="TreeGrafter"/>
</dbReference>
<organism evidence="6 7">
    <name type="scientific">Tautonia plasticadhaerens</name>
    <dbReference type="NCBI Taxonomy" id="2527974"/>
    <lineage>
        <taxon>Bacteria</taxon>
        <taxon>Pseudomonadati</taxon>
        <taxon>Planctomycetota</taxon>
        <taxon>Planctomycetia</taxon>
        <taxon>Isosphaerales</taxon>
        <taxon>Isosphaeraceae</taxon>
        <taxon>Tautonia</taxon>
    </lineage>
</organism>
<dbReference type="PROSITE" id="PS01133">
    <property type="entry name" value="UPF0017"/>
    <property type="match status" value="1"/>
</dbReference>
<feature type="active site" description="Charge relay system" evidence="4">
    <location>
        <position position="280"/>
    </location>
</feature>
<dbReference type="PANTHER" id="PTHR10794">
    <property type="entry name" value="ABHYDROLASE DOMAIN-CONTAINING PROTEIN"/>
    <property type="match status" value="1"/>
</dbReference>
<dbReference type="EMBL" id="CP036426">
    <property type="protein sequence ID" value="QDV33106.1"/>
    <property type="molecule type" value="Genomic_DNA"/>
</dbReference>
<evidence type="ECO:0000256" key="3">
    <source>
        <dbReference type="ARBA" id="ARBA00022801"/>
    </source>
</evidence>
<proteinExistence type="inferred from homology"/>
<dbReference type="PIRSF" id="PIRSF005211">
    <property type="entry name" value="Ab_hydro_YheT"/>
    <property type="match status" value="1"/>
</dbReference>
<dbReference type="InterPro" id="IPR029058">
    <property type="entry name" value="AB_hydrolase_fold"/>
</dbReference>
<evidence type="ECO:0000256" key="4">
    <source>
        <dbReference type="PIRSR" id="PIRSR005211-1"/>
    </source>
</evidence>
<dbReference type="SUPFAM" id="SSF53474">
    <property type="entry name" value="alpha/beta-Hydrolases"/>
    <property type="match status" value="1"/>
</dbReference>
<protein>
    <submittedName>
        <fullName evidence="6">Putative hydrolase</fullName>
    </submittedName>
</protein>
<reference evidence="6 7" key="1">
    <citation type="submission" date="2019-02" db="EMBL/GenBank/DDBJ databases">
        <title>Deep-cultivation of Planctomycetes and their phenomic and genomic characterization uncovers novel biology.</title>
        <authorList>
            <person name="Wiegand S."/>
            <person name="Jogler M."/>
            <person name="Boedeker C."/>
            <person name="Pinto D."/>
            <person name="Vollmers J."/>
            <person name="Rivas-Marin E."/>
            <person name="Kohn T."/>
            <person name="Peeters S.H."/>
            <person name="Heuer A."/>
            <person name="Rast P."/>
            <person name="Oberbeckmann S."/>
            <person name="Bunk B."/>
            <person name="Jeske O."/>
            <person name="Meyerdierks A."/>
            <person name="Storesund J.E."/>
            <person name="Kallscheuer N."/>
            <person name="Luecker S."/>
            <person name="Lage O.M."/>
            <person name="Pohl T."/>
            <person name="Merkel B.J."/>
            <person name="Hornburger P."/>
            <person name="Mueller R.-W."/>
            <person name="Bruemmer F."/>
            <person name="Labrenz M."/>
            <person name="Spormann A.M."/>
            <person name="Op den Camp H."/>
            <person name="Overmann J."/>
            <person name="Amann R."/>
            <person name="Jetten M.S.M."/>
            <person name="Mascher T."/>
            <person name="Medema M.H."/>
            <person name="Devos D.P."/>
            <person name="Kaster A.-K."/>
            <person name="Ovreas L."/>
            <person name="Rohde M."/>
            <person name="Galperin M.Y."/>
            <person name="Jogler C."/>
        </authorList>
    </citation>
    <scope>NUCLEOTIDE SEQUENCE [LARGE SCALE GENOMIC DNA]</scope>
    <source>
        <strain evidence="6 7">ElP</strain>
    </source>
</reference>
<evidence type="ECO:0000256" key="1">
    <source>
        <dbReference type="ARBA" id="ARBA00010884"/>
    </source>
</evidence>
<dbReference type="InterPro" id="IPR000952">
    <property type="entry name" value="AB_hydrolase_4_CS"/>
</dbReference>
<feature type="domain" description="AB hydrolase-1" evidence="5">
    <location>
        <begin position="74"/>
        <end position="312"/>
    </location>
</feature>
<feature type="active site" description="Charge relay system" evidence="4">
    <location>
        <position position="307"/>
    </location>
</feature>
<dbReference type="InterPro" id="IPR000073">
    <property type="entry name" value="AB_hydrolase_1"/>
</dbReference>
<dbReference type="KEGG" id="tpla:ElP_09480"/>
<keyword evidence="3 6" id="KW-0378">Hydrolase</keyword>
<dbReference type="RefSeq" id="WP_145267522.1">
    <property type="nucleotide sequence ID" value="NZ_CP036426.1"/>
</dbReference>
<evidence type="ECO:0000259" key="5">
    <source>
        <dbReference type="Pfam" id="PF00561"/>
    </source>
</evidence>
<dbReference type="GO" id="GO:0047372">
    <property type="term" value="F:monoacylglycerol lipase activity"/>
    <property type="evidence" value="ECO:0007669"/>
    <property type="project" value="TreeGrafter"/>
</dbReference>
<evidence type="ECO:0000256" key="2">
    <source>
        <dbReference type="ARBA" id="ARBA00022487"/>
    </source>
</evidence>
<dbReference type="PANTHER" id="PTHR10794:SF94">
    <property type="entry name" value="ESTERASE YHET-RELATED"/>
    <property type="match status" value="1"/>
</dbReference>
<comment type="similarity">
    <text evidence="1">Belongs to the AB hydrolase superfamily. AB hydrolase 4 family.</text>
</comment>
<gene>
    <name evidence="6" type="ORF">ElP_09480</name>
</gene>
<accession>A0A518GWY4</accession>